<dbReference type="EMBL" id="LSBJ02000027">
    <property type="protein sequence ID" value="OAQ58293.1"/>
    <property type="molecule type" value="Genomic_DNA"/>
</dbReference>
<name>A0A179EZM1_METCM</name>
<evidence type="ECO:0000313" key="2">
    <source>
        <dbReference type="EMBL" id="OAQ58293.1"/>
    </source>
</evidence>
<evidence type="ECO:0000313" key="3">
    <source>
        <dbReference type="Proteomes" id="UP000078397"/>
    </source>
</evidence>
<comment type="caution">
    <text evidence="2">The sequence shown here is derived from an EMBL/GenBank/DDBJ whole genome shotgun (WGS) entry which is preliminary data.</text>
</comment>
<dbReference type="GeneID" id="28853750"/>
<proteinExistence type="predicted"/>
<organism evidence="2 3">
    <name type="scientific">Pochonia chlamydosporia 170</name>
    <dbReference type="NCBI Taxonomy" id="1380566"/>
    <lineage>
        <taxon>Eukaryota</taxon>
        <taxon>Fungi</taxon>
        <taxon>Dikarya</taxon>
        <taxon>Ascomycota</taxon>
        <taxon>Pezizomycotina</taxon>
        <taxon>Sordariomycetes</taxon>
        <taxon>Hypocreomycetidae</taxon>
        <taxon>Hypocreales</taxon>
        <taxon>Clavicipitaceae</taxon>
        <taxon>Pochonia</taxon>
    </lineage>
</organism>
<dbReference type="RefSeq" id="XP_018136470.1">
    <property type="nucleotide sequence ID" value="XM_018289756.1"/>
</dbReference>
<evidence type="ECO:0000256" key="1">
    <source>
        <dbReference type="SAM" id="MobiDB-lite"/>
    </source>
</evidence>
<dbReference type="Proteomes" id="UP000078397">
    <property type="component" value="Unassembled WGS sequence"/>
</dbReference>
<feature type="region of interest" description="Disordered" evidence="1">
    <location>
        <begin position="213"/>
        <end position="242"/>
    </location>
</feature>
<sequence length="287" mass="31909">MDNPVELDALIAACQDLKAEKIRYLVVGNVALRANDILPNEKEILSFDIAVDDVRSAKRALVQNRFVAVDKDTPTSSLHRTTGGVRKLSAKWLPSSPVILLLSASDLIDEYTKLEHFGQMTLVHPSLKYLPGVEPRDIQDVVIADRNILLRSFMDQSLHGCGGREDLRLVHFVMKCMSRSQLEAFREYYRTESQSLLRNEGLATGLVNYARDEAPPAYSDGGEGELPSYSDGRLGAKHEESGSSFTLRNRGLELGTAMSSAVRVRRNYSPSDVPLLRAWSLVFGVEM</sequence>
<accession>A0A179EZM1</accession>
<gene>
    <name evidence="2" type="ORF">VFPPC_11633</name>
</gene>
<reference evidence="2 3" key="1">
    <citation type="journal article" date="2016" name="PLoS Pathog.">
        <title>Biosynthesis of antibiotic leucinostatins in bio-control fungus Purpureocillium lilacinum and their inhibition on phytophthora revealed by genome mining.</title>
        <authorList>
            <person name="Wang G."/>
            <person name="Liu Z."/>
            <person name="Lin R."/>
            <person name="Li E."/>
            <person name="Mao Z."/>
            <person name="Ling J."/>
            <person name="Yang Y."/>
            <person name="Yin W.B."/>
            <person name="Xie B."/>
        </authorList>
    </citation>
    <scope>NUCLEOTIDE SEQUENCE [LARGE SCALE GENOMIC DNA]</scope>
    <source>
        <strain evidence="2">170</strain>
    </source>
</reference>
<dbReference type="KEGG" id="pchm:VFPPC_11633"/>
<dbReference type="AlphaFoldDB" id="A0A179EZM1"/>
<protein>
    <submittedName>
        <fullName evidence="2">Uncharacterized protein</fullName>
    </submittedName>
</protein>
<keyword evidence="3" id="KW-1185">Reference proteome</keyword>